<evidence type="ECO:0000256" key="1">
    <source>
        <dbReference type="ARBA" id="ARBA00001933"/>
    </source>
</evidence>
<evidence type="ECO:0000256" key="4">
    <source>
        <dbReference type="ARBA" id="ARBA00022605"/>
    </source>
</evidence>
<dbReference type="PATRIC" id="fig|679201.3.peg.867"/>
<dbReference type="GO" id="GO:0008168">
    <property type="term" value="F:methyltransferase activity"/>
    <property type="evidence" value="ECO:0007669"/>
    <property type="project" value="UniProtKB-KW"/>
</dbReference>
<evidence type="ECO:0000313" key="8">
    <source>
        <dbReference type="Proteomes" id="UP000004129"/>
    </source>
</evidence>
<dbReference type="Gene3D" id="3.40.640.10">
    <property type="entry name" value="Type I PLP-dependent aspartate aminotransferase-like (Major domain)"/>
    <property type="match status" value="1"/>
</dbReference>
<dbReference type="InterPro" id="IPR015421">
    <property type="entry name" value="PyrdxlP-dep_Trfase_major"/>
</dbReference>
<dbReference type="GO" id="GO:0006730">
    <property type="term" value="P:one-carbon metabolic process"/>
    <property type="evidence" value="ECO:0007669"/>
    <property type="project" value="UniProtKB-KW"/>
</dbReference>
<keyword evidence="3" id="KW-0554">One-carbon metabolism</keyword>
<evidence type="ECO:0000313" key="7">
    <source>
        <dbReference type="EMBL" id="EHG21441.1"/>
    </source>
</evidence>
<comment type="cofactor">
    <cofactor evidence="1">
        <name>pyridoxal 5'-phosphate</name>
        <dbReference type="ChEBI" id="CHEBI:597326"/>
    </cofactor>
</comment>
<organism evidence="7 8">
    <name type="scientific">Selenomonas infelix ATCC 43532</name>
    <dbReference type="NCBI Taxonomy" id="679201"/>
    <lineage>
        <taxon>Bacteria</taxon>
        <taxon>Bacillati</taxon>
        <taxon>Bacillota</taxon>
        <taxon>Negativicutes</taxon>
        <taxon>Selenomonadales</taxon>
        <taxon>Selenomonadaceae</taxon>
        <taxon>Selenomonas</taxon>
    </lineage>
</organism>
<dbReference type="GO" id="GO:0004372">
    <property type="term" value="F:glycine hydroxymethyltransferase activity"/>
    <property type="evidence" value="ECO:0007669"/>
    <property type="project" value="TreeGrafter"/>
</dbReference>
<dbReference type="Gene3D" id="3.90.1150.10">
    <property type="entry name" value="Aspartate Aminotransferase, domain 1"/>
    <property type="match status" value="1"/>
</dbReference>
<evidence type="ECO:0000256" key="3">
    <source>
        <dbReference type="ARBA" id="ARBA00022563"/>
    </source>
</evidence>
<dbReference type="GO" id="GO:0032259">
    <property type="term" value="P:methylation"/>
    <property type="evidence" value="ECO:0007669"/>
    <property type="project" value="UniProtKB-KW"/>
</dbReference>
<dbReference type="eggNOG" id="COG0112">
    <property type="taxonomic scope" value="Bacteria"/>
</dbReference>
<keyword evidence="8" id="KW-1185">Reference proteome</keyword>
<reference evidence="7 8" key="1">
    <citation type="submission" date="2011-08" db="EMBL/GenBank/DDBJ databases">
        <title>The Genome Sequence of Selenomonas infelix ATCC 43532.</title>
        <authorList>
            <consortium name="The Broad Institute Genome Sequencing Platform"/>
            <person name="Earl A."/>
            <person name="Ward D."/>
            <person name="Feldgarden M."/>
            <person name="Gevers D."/>
            <person name="Izard J."/>
            <person name="Blanton J.M."/>
            <person name="Baranova O.V."/>
            <person name="Dewhirst F.E."/>
            <person name="Young S.K."/>
            <person name="Zeng Q."/>
            <person name="Gargeya S."/>
            <person name="Fitzgerald M."/>
            <person name="Haas B."/>
            <person name="Abouelleil A."/>
            <person name="Alvarado L."/>
            <person name="Arachchi H.M."/>
            <person name="Berlin A."/>
            <person name="Brown A."/>
            <person name="Chapman S.B."/>
            <person name="Chen Z."/>
            <person name="Dunbar C."/>
            <person name="Freedman E."/>
            <person name="Gearin G."/>
            <person name="Gellesch M."/>
            <person name="Goldberg J."/>
            <person name="Griggs A."/>
            <person name="Gujja S."/>
            <person name="Heiman D."/>
            <person name="Howarth C."/>
            <person name="Larson L."/>
            <person name="Lui A."/>
            <person name="MacDonald P.J.P."/>
            <person name="Montmayeur A."/>
            <person name="Murphy C."/>
            <person name="Neiman D."/>
            <person name="Pearson M."/>
            <person name="Priest M."/>
            <person name="Roberts A."/>
            <person name="Saif S."/>
            <person name="Shea T."/>
            <person name="Shenoy N."/>
            <person name="Sisk P."/>
            <person name="Stolte C."/>
            <person name="Sykes S."/>
            <person name="Wortman J."/>
            <person name="Nusbaum C."/>
            <person name="Birren B."/>
        </authorList>
    </citation>
    <scope>NUCLEOTIDE SEQUENCE [LARGE SCALE GENOMIC DNA]</scope>
    <source>
        <strain evidence="7 8">ATCC 43532</strain>
    </source>
</reference>
<evidence type="ECO:0000256" key="5">
    <source>
        <dbReference type="ARBA" id="ARBA00022898"/>
    </source>
</evidence>
<comment type="caution">
    <text evidence="7">The sequence shown here is derived from an EMBL/GenBank/DDBJ whole genome shotgun (WGS) entry which is preliminary data.</text>
</comment>
<dbReference type="AlphaFoldDB" id="G5GNA4"/>
<keyword evidence="4" id="KW-0028">Amino-acid biosynthesis</keyword>
<accession>G5GNA4</accession>
<sequence>MKKEDLLNHLKAFDPEVYTFLQDESHRRRYALSLIPTESAMSPLAAFIEGSALANSTLEMYGATHTSSIEELVRTRAQELFGSEHAVVRLGGIAAASRVALLGLLQPGDTVLSFNLRKQEHCAGLNFHFENYGIDPGLQRVDWDEVAQIAERIKPRLIVFSPVSYPCIPNYEHLTAIARSVGAYLWVDIGQCVGLVAAGLIPSPVACADVVSFPTNDSLRGPEGAILLCKKELAPQLDAAVTNTGHTALHTSRLAALAFALHAAAQPKFRAYGEQVLTNSKALAAALEKRGTALLCGGTETHLVLAAPAPGVDLMDAVHTLAQIGLYVKPDRIPTMRAAFMLSALRLSTLNPTTRGLTAGDMEIVADALAGVLSGSLSEMQQDALRMSIGKLIMDKPLFSDKWMNLDAMAHADCPVSGEGIAVHTHAASERRNILKNLFQ</sequence>
<proteinExistence type="inferred from homology"/>
<dbReference type="HOGENOM" id="CLU_022477_2_1_9"/>
<dbReference type="PANTHER" id="PTHR11680">
    <property type="entry name" value="SERINE HYDROXYMETHYLTRANSFERASE"/>
    <property type="match status" value="1"/>
</dbReference>
<dbReference type="InterPro" id="IPR049943">
    <property type="entry name" value="Ser_HO-MeTrfase-like"/>
</dbReference>
<keyword evidence="7" id="KW-0808">Transferase</keyword>
<dbReference type="GO" id="GO:0030170">
    <property type="term" value="F:pyridoxal phosphate binding"/>
    <property type="evidence" value="ECO:0007669"/>
    <property type="project" value="TreeGrafter"/>
</dbReference>
<dbReference type="PANTHER" id="PTHR11680:SF35">
    <property type="entry name" value="SERINE HYDROXYMETHYLTRANSFERASE 1"/>
    <property type="match status" value="1"/>
</dbReference>
<dbReference type="EMBL" id="ACZM01000007">
    <property type="protein sequence ID" value="EHG21441.1"/>
    <property type="molecule type" value="Genomic_DNA"/>
</dbReference>
<evidence type="ECO:0000259" key="6">
    <source>
        <dbReference type="Pfam" id="PF00464"/>
    </source>
</evidence>
<dbReference type="GO" id="GO:0046653">
    <property type="term" value="P:tetrahydrofolate metabolic process"/>
    <property type="evidence" value="ECO:0007669"/>
    <property type="project" value="TreeGrafter"/>
</dbReference>
<dbReference type="RefSeq" id="WP_006692308.1">
    <property type="nucleotide sequence ID" value="NZ_JH376798.1"/>
</dbReference>
<dbReference type="OrthoDB" id="9803846at2"/>
<dbReference type="InterPro" id="IPR015422">
    <property type="entry name" value="PyrdxlP-dep_Trfase_small"/>
</dbReference>
<gene>
    <name evidence="7" type="ORF">HMPREF9334_00858</name>
</gene>
<dbReference type="STRING" id="679201.HMPREF9334_00858"/>
<dbReference type="InterPro" id="IPR039429">
    <property type="entry name" value="SHMT-like_dom"/>
</dbReference>
<dbReference type="SUPFAM" id="SSF53383">
    <property type="entry name" value="PLP-dependent transferases"/>
    <property type="match status" value="1"/>
</dbReference>
<dbReference type="Pfam" id="PF00464">
    <property type="entry name" value="SHMT"/>
    <property type="match status" value="1"/>
</dbReference>
<protein>
    <submittedName>
        <fullName evidence="7">Serine hydroxymethyltransferase</fullName>
    </submittedName>
</protein>
<feature type="domain" description="Serine hydroxymethyltransferase-like" evidence="6">
    <location>
        <begin position="10"/>
        <end position="367"/>
    </location>
</feature>
<dbReference type="Proteomes" id="UP000004129">
    <property type="component" value="Unassembled WGS sequence"/>
</dbReference>
<name>G5GNA4_9FIRM</name>
<comment type="similarity">
    <text evidence="2">Belongs to the SHMT family.</text>
</comment>
<keyword evidence="5" id="KW-0663">Pyridoxal phosphate</keyword>
<dbReference type="GO" id="GO:0005829">
    <property type="term" value="C:cytosol"/>
    <property type="evidence" value="ECO:0007669"/>
    <property type="project" value="TreeGrafter"/>
</dbReference>
<dbReference type="GO" id="GO:0019264">
    <property type="term" value="P:glycine biosynthetic process from serine"/>
    <property type="evidence" value="ECO:0007669"/>
    <property type="project" value="TreeGrafter"/>
</dbReference>
<keyword evidence="7" id="KW-0489">Methyltransferase</keyword>
<evidence type="ECO:0000256" key="2">
    <source>
        <dbReference type="ARBA" id="ARBA00006376"/>
    </source>
</evidence>
<dbReference type="InterPro" id="IPR015424">
    <property type="entry name" value="PyrdxlP-dep_Trfase"/>
</dbReference>